<dbReference type="EMBL" id="CP086718">
    <property type="protein sequence ID" value="WOO84092.1"/>
    <property type="molecule type" value="Genomic_DNA"/>
</dbReference>
<dbReference type="GeneID" id="87810786"/>
<keyword evidence="3" id="KW-1185">Reference proteome</keyword>
<reference evidence="2" key="1">
    <citation type="submission" date="2023-10" db="EMBL/GenBank/DDBJ databases">
        <authorList>
            <person name="Noh H."/>
        </authorList>
    </citation>
    <scope>NUCLEOTIDE SEQUENCE</scope>
    <source>
        <strain evidence="2">DUCC4014</strain>
    </source>
</reference>
<dbReference type="RefSeq" id="XP_062630118.1">
    <property type="nucleotide sequence ID" value="XM_062774134.1"/>
</dbReference>
<feature type="region of interest" description="Disordered" evidence="1">
    <location>
        <begin position="88"/>
        <end position="110"/>
    </location>
</feature>
<dbReference type="AlphaFoldDB" id="A0AAF0YDT5"/>
<name>A0AAF0YDT5_9TREE</name>
<proteinExistence type="predicted"/>
<evidence type="ECO:0000313" key="3">
    <source>
        <dbReference type="Proteomes" id="UP000827549"/>
    </source>
</evidence>
<gene>
    <name evidence="2" type="ORF">LOC62_05G007614</name>
</gene>
<organism evidence="2 3">
    <name type="scientific">Vanrija pseudolonga</name>
    <dbReference type="NCBI Taxonomy" id="143232"/>
    <lineage>
        <taxon>Eukaryota</taxon>
        <taxon>Fungi</taxon>
        <taxon>Dikarya</taxon>
        <taxon>Basidiomycota</taxon>
        <taxon>Agaricomycotina</taxon>
        <taxon>Tremellomycetes</taxon>
        <taxon>Trichosporonales</taxon>
        <taxon>Trichosporonaceae</taxon>
        <taxon>Vanrija</taxon>
    </lineage>
</organism>
<evidence type="ECO:0000313" key="2">
    <source>
        <dbReference type="EMBL" id="WOO84092.1"/>
    </source>
</evidence>
<feature type="compositionally biased region" description="Basic and acidic residues" evidence="1">
    <location>
        <begin position="33"/>
        <end position="43"/>
    </location>
</feature>
<feature type="region of interest" description="Disordered" evidence="1">
    <location>
        <begin position="29"/>
        <end position="74"/>
    </location>
</feature>
<dbReference type="Proteomes" id="UP000827549">
    <property type="component" value="Chromosome 5"/>
</dbReference>
<accession>A0AAF0YDT5</accession>
<feature type="compositionally biased region" description="Polar residues" evidence="1">
    <location>
        <begin position="95"/>
        <end position="110"/>
    </location>
</feature>
<protein>
    <submittedName>
        <fullName evidence="2">Uncharacterized protein</fullName>
    </submittedName>
</protein>
<sequence length="110" mass="12004">MEPPTVETAVVVSALVFITTFIQRHFRWTSPDAEAHHEPRSADEYVEDSSDSEFGVEPPDEDAEHHHNYGHARGHVCDKESASIAAAALGAATSRETTSYVMPTITTPTP</sequence>
<evidence type="ECO:0000256" key="1">
    <source>
        <dbReference type="SAM" id="MobiDB-lite"/>
    </source>
</evidence>